<evidence type="ECO:0000313" key="2">
    <source>
        <dbReference type="Proteomes" id="UP000886998"/>
    </source>
</evidence>
<name>A0A8X6XAT4_9ARAC</name>
<sequence length="120" mass="13636">MSNISRQWQVRDGSVKVPLAVLTSRADWAVDLDDFAKSFKYSELQRPQKGISKTLIRLHLEEEKSGQYEVREKHMGPQQKCPGGERLHIVGLDDMGESGRGSECFQFELRGVVNSLKFNV</sequence>
<proteinExistence type="predicted"/>
<dbReference type="Proteomes" id="UP000886998">
    <property type="component" value="Unassembled WGS sequence"/>
</dbReference>
<reference evidence="1" key="1">
    <citation type="submission" date="2020-08" db="EMBL/GenBank/DDBJ databases">
        <title>Multicomponent nature underlies the extraordinary mechanical properties of spider dragline silk.</title>
        <authorList>
            <person name="Kono N."/>
            <person name="Nakamura H."/>
            <person name="Mori M."/>
            <person name="Yoshida Y."/>
            <person name="Ohtoshi R."/>
            <person name="Malay A.D."/>
            <person name="Moran D.A.P."/>
            <person name="Tomita M."/>
            <person name="Numata K."/>
            <person name="Arakawa K."/>
        </authorList>
    </citation>
    <scope>NUCLEOTIDE SEQUENCE</scope>
</reference>
<evidence type="ECO:0000313" key="1">
    <source>
        <dbReference type="EMBL" id="GFY50303.1"/>
    </source>
</evidence>
<accession>A0A8X6XAT4</accession>
<protein>
    <submittedName>
        <fullName evidence="1">Uncharacterized protein</fullName>
    </submittedName>
</protein>
<gene>
    <name evidence="1" type="ORF">TNIN_102201</name>
</gene>
<dbReference type="AlphaFoldDB" id="A0A8X6XAT4"/>
<organism evidence="1 2">
    <name type="scientific">Trichonephila inaurata madagascariensis</name>
    <dbReference type="NCBI Taxonomy" id="2747483"/>
    <lineage>
        <taxon>Eukaryota</taxon>
        <taxon>Metazoa</taxon>
        <taxon>Ecdysozoa</taxon>
        <taxon>Arthropoda</taxon>
        <taxon>Chelicerata</taxon>
        <taxon>Arachnida</taxon>
        <taxon>Araneae</taxon>
        <taxon>Araneomorphae</taxon>
        <taxon>Entelegynae</taxon>
        <taxon>Araneoidea</taxon>
        <taxon>Nephilidae</taxon>
        <taxon>Trichonephila</taxon>
        <taxon>Trichonephila inaurata</taxon>
    </lineage>
</organism>
<comment type="caution">
    <text evidence="1">The sequence shown here is derived from an EMBL/GenBank/DDBJ whole genome shotgun (WGS) entry which is preliminary data.</text>
</comment>
<dbReference type="EMBL" id="BMAV01007393">
    <property type="protein sequence ID" value="GFY50303.1"/>
    <property type="molecule type" value="Genomic_DNA"/>
</dbReference>
<keyword evidence="2" id="KW-1185">Reference proteome</keyword>